<proteinExistence type="predicted"/>
<evidence type="ECO:0000313" key="2">
    <source>
        <dbReference type="EMBL" id="KAI5447363.1"/>
    </source>
</evidence>
<comment type="caution">
    <text evidence="2">The sequence shown here is derived from an EMBL/GenBank/DDBJ whole genome shotgun (WGS) entry which is preliminary data.</text>
</comment>
<name>A0A9D5H003_PEA</name>
<feature type="compositionally biased region" description="Polar residues" evidence="1">
    <location>
        <begin position="13"/>
        <end position="22"/>
    </location>
</feature>
<organism evidence="2 3">
    <name type="scientific">Pisum sativum</name>
    <name type="common">Garden pea</name>
    <name type="synonym">Lathyrus oleraceus</name>
    <dbReference type="NCBI Taxonomy" id="3888"/>
    <lineage>
        <taxon>Eukaryota</taxon>
        <taxon>Viridiplantae</taxon>
        <taxon>Streptophyta</taxon>
        <taxon>Embryophyta</taxon>
        <taxon>Tracheophyta</taxon>
        <taxon>Spermatophyta</taxon>
        <taxon>Magnoliopsida</taxon>
        <taxon>eudicotyledons</taxon>
        <taxon>Gunneridae</taxon>
        <taxon>Pentapetalae</taxon>
        <taxon>rosids</taxon>
        <taxon>fabids</taxon>
        <taxon>Fabales</taxon>
        <taxon>Fabaceae</taxon>
        <taxon>Papilionoideae</taxon>
        <taxon>50 kb inversion clade</taxon>
        <taxon>NPAAA clade</taxon>
        <taxon>Hologalegina</taxon>
        <taxon>IRL clade</taxon>
        <taxon>Fabeae</taxon>
        <taxon>Lathyrus</taxon>
    </lineage>
</organism>
<feature type="compositionally biased region" description="Low complexity" evidence="1">
    <location>
        <begin position="29"/>
        <end position="45"/>
    </location>
</feature>
<evidence type="ECO:0000313" key="3">
    <source>
        <dbReference type="Proteomes" id="UP001058974"/>
    </source>
</evidence>
<sequence length="239" mass="26252">MEAKYHGFGKNSGPANPFQSKPSFGFNDPSSSSIPPSTHSSIESPGWSDGQNMLYKDLGAQPPERTTPVTKFIASRDSTSGITARVYRSPLLESTRSPISYADIDDLRNPNQTVLINNRPNLHTEEQGNLLPLKSQSPPLVPLNHQSVPNFQAPSVSIQQSALARSTLDGQANLSVNFPNFSGRPVQSSLTPFFDSQIPRPSFTKELNNQGSKRTRSPPSSSTNIHEDFNDARKDFRRS</sequence>
<dbReference type="AlphaFoldDB" id="A0A9D5H003"/>
<dbReference type="Gramene" id="Psat01G0499400-T3">
    <property type="protein sequence ID" value="KAI5447363.1"/>
    <property type="gene ID" value="KIW84_014994"/>
</dbReference>
<keyword evidence="3" id="KW-1185">Reference proteome</keyword>
<feature type="region of interest" description="Disordered" evidence="1">
    <location>
        <begin position="1"/>
        <end position="66"/>
    </location>
</feature>
<gene>
    <name evidence="2" type="ORF">KIW84_014994</name>
</gene>
<dbReference type="EMBL" id="JAMSHJ010000001">
    <property type="protein sequence ID" value="KAI5447363.1"/>
    <property type="molecule type" value="Genomic_DNA"/>
</dbReference>
<accession>A0A9D5H003</accession>
<dbReference type="Proteomes" id="UP001058974">
    <property type="component" value="Chromosome 1"/>
</dbReference>
<reference evidence="2 3" key="1">
    <citation type="journal article" date="2022" name="Nat. Genet.">
        <title>Improved pea reference genome and pan-genome highlight genomic features and evolutionary characteristics.</title>
        <authorList>
            <person name="Yang T."/>
            <person name="Liu R."/>
            <person name="Luo Y."/>
            <person name="Hu S."/>
            <person name="Wang D."/>
            <person name="Wang C."/>
            <person name="Pandey M.K."/>
            <person name="Ge S."/>
            <person name="Xu Q."/>
            <person name="Li N."/>
            <person name="Li G."/>
            <person name="Huang Y."/>
            <person name="Saxena R.K."/>
            <person name="Ji Y."/>
            <person name="Li M."/>
            <person name="Yan X."/>
            <person name="He Y."/>
            <person name="Liu Y."/>
            <person name="Wang X."/>
            <person name="Xiang C."/>
            <person name="Varshney R.K."/>
            <person name="Ding H."/>
            <person name="Gao S."/>
            <person name="Zong X."/>
        </authorList>
    </citation>
    <scope>NUCLEOTIDE SEQUENCE [LARGE SCALE GENOMIC DNA]</scope>
    <source>
        <strain evidence="2 3">cv. Zhongwan 6</strain>
    </source>
</reference>
<feature type="compositionally biased region" description="Basic and acidic residues" evidence="1">
    <location>
        <begin position="225"/>
        <end position="239"/>
    </location>
</feature>
<feature type="region of interest" description="Disordered" evidence="1">
    <location>
        <begin position="189"/>
        <end position="239"/>
    </location>
</feature>
<evidence type="ECO:0000256" key="1">
    <source>
        <dbReference type="SAM" id="MobiDB-lite"/>
    </source>
</evidence>
<protein>
    <submittedName>
        <fullName evidence="2">Uncharacterized protein</fullName>
    </submittedName>
</protein>